<dbReference type="EMBL" id="JACIDO010000013">
    <property type="protein sequence ID" value="MBB3937938.1"/>
    <property type="molecule type" value="Genomic_DNA"/>
</dbReference>
<reference evidence="1 2" key="1">
    <citation type="submission" date="2020-08" db="EMBL/GenBank/DDBJ databases">
        <title>Genomic Encyclopedia of Type Strains, Phase IV (KMG-IV): sequencing the most valuable type-strain genomes for metagenomic binning, comparative biology and taxonomic classification.</title>
        <authorList>
            <person name="Goeker M."/>
        </authorList>
    </citation>
    <scope>NUCLEOTIDE SEQUENCE [LARGE SCALE GENOMIC DNA]</scope>
    <source>
        <strain evidence="1 2">DSM 25024</strain>
    </source>
</reference>
<gene>
    <name evidence="1" type="ORF">GGR05_004107</name>
</gene>
<dbReference type="RefSeq" id="WP_090966148.1">
    <property type="nucleotide sequence ID" value="NZ_FOOA01000025.1"/>
</dbReference>
<keyword evidence="2" id="KW-1185">Reference proteome</keyword>
<evidence type="ECO:0000313" key="2">
    <source>
        <dbReference type="Proteomes" id="UP000531216"/>
    </source>
</evidence>
<evidence type="ECO:0000313" key="1">
    <source>
        <dbReference type="EMBL" id="MBB3937938.1"/>
    </source>
</evidence>
<protein>
    <submittedName>
        <fullName evidence="1">Uncharacterized protein</fullName>
    </submittedName>
</protein>
<name>A0A7W6FW77_9HYPH</name>
<sequence>MSPPSRSEAFQVAPSDKFSAALWNAVFLALCGELDDLDALKADITATITAVANGNLDTVLQGQLATRLTSTAAAFDALKASIEQAKEQLALIQAGIVTGSSVQITSGGMFTDTTSAQAAILALSAALADDPDFAEKVARLKDPALTGDARAPTRAEIDDGDGIATTAFVQRAKRQAMAYALFIGD</sequence>
<dbReference type="AlphaFoldDB" id="A0A7W6FW77"/>
<proteinExistence type="predicted"/>
<dbReference type="Proteomes" id="UP000531216">
    <property type="component" value="Unassembled WGS sequence"/>
</dbReference>
<comment type="caution">
    <text evidence="1">The sequence shown here is derived from an EMBL/GenBank/DDBJ whole genome shotgun (WGS) entry which is preliminary data.</text>
</comment>
<accession>A0A7W6FW77</accession>
<organism evidence="1 2">
    <name type="scientific">Aureimonas phyllosphaerae</name>
    <dbReference type="NCBI Taxonomy" id="1166078"/>
    <lineage>
        <taxon>Bacteria</taxon>
        <taxon>Pseudomonadati</taxon>
        <taxon>Pseudomonadota</taxon>
        <taxon>Alphaproteobacteria</taxon>
        <taxon>Hyphomicrobiales</taxon>
        <taxon>Aurantimonadaceae</taxon>
        <taxon>Aureimonas</taxon>
    </lineage>
</organism>